<keyword evidence="5" id="KW-0999">Mitochondrion inner membrane</keyword>
<evidence type="ECO:0000256" key="6">
    <source>
        <dbReference type="ARBA" id="ARBA00022840"/>
    </source>
</evidence>
<reference evidence="15" key="1">
    <citation type="submission" date="2021-07" db="EMBL/GenBank/DDBJ databases">
        <title>Genome Resource of American Ginseng Black Spot Pathogen Alternaria panax.</title>
        <authorList>
            <person name="Qiu C."/>
            <person name="Wang W."/>
            <person name="Liu Z."/>
        </authorList>
    </citation>
    <scope>NUCLEOTIDE SEQUENCE</scope>
    <source>
        <strain evidence="15">BNCC115425</strain>
    </source>
</reference>
<evidence type="ECO:0000256" key="13">
    <source>
        <dbReference type="SAM" id="MobiDB-lite"/>
    </source>
</evidence>
<keyword evidence="3" id="KW-0813">Transport</keyword>
<name>A0AAD4I8D7_9PLEO</name>
<gene>
    <name evidence="15" type="ORF">G6011_09797</name>
</gene>
<dbReference type="Gene3D" id="3.10.450.240">
    <property type="match status" value="1"/>
</dbReference>
<dbReference type="SMART" id="SM00978">
    <property type="entry name" value="Tim44"/>
    <property type="match status" value="1"/>
</dbReference>
<feature type="region of interest" description="Disordered" evidence="13">
    <location>
        <begin position="92"/>
        <end position="173"/>
    </location>
</feature>
<organism evidence="15 16">
    <name type="scientific">Alternaria panax</name>
    <dbReference type="NCBI Taxonomy" id="48097"/>
    <lineage>
        <taxon>Eukaryota</taxon>
        <taxon>Fungi</taxon>
        <taxon>Dikarya</taxon>
        <taxon>Ascomycota</taxon>
        <taxon>Pezizomycotina</taxon>
        <taxon>Dothideomycetes</taxon>
        <taxon>Pleosporomycetidae</taxon>
        <taxon>Pleosporales</taxon>
        <taxon>Pleosporineae</taxon>
        <taxon>Pleosporaceae</taxon>
        <taxon>Alternaria</taxon>
        <taxon>Alternaria sect. Panax</taxon>
    </lineage>
</organism>
<protein>
    <recommendedName>
        <fullName evidence="12">Mitochondrial import inner membrane translocase subunit TIM44</fullName>
    </recommendedName>
</protein>
<feature type="region of interest" description="Disordered" evidence="13">
    <location>
        <begin position="549"/>
        <end position="574"/>
    </location>
</feature>
<dbReference type="FunFam" id="3.10.450.240:FF:000002">
    <property type="entry name" value="Mitochondrial import inner membrane translocase subunit TIM44"/>
    <property type="match status" value="1"/>
</dbReference>
<evidence type="ECO:0000256" key="2">
    <source>
        <dbReference type="ARBA" id="ARBA00009597"/>
    </source>
</evidence>
<evidence type="ECO:0000256" key="8">
    <source>
        <dbReference type="ARBA" id="ARBA00022946"/>
    </source>
</evidence>
<sequence>MRPQTANTFAATARWSIQPAAATSASAYGRAAAYRRISTLPRASQAPSARTALPSTPTLSSQRFLRSELLPQDVLFRTSSAYARHFSSRPALYEQAQKQKPVKDEESQTTQSTTSEGSTAEQAAGDQAKKEGEEAKEKKEGEEEAGEQKEGEEDQKKKKEDAPPPPPHGDKTPWQVFTETLKQEFQASKDWNEGTKQLGGALHDFQQNPNVQKAGQISEAAKTKTTEALKKTASAVGHGAAWTWDTMPVKGVRAAARVTGSGLEYATRPVRQTKAFQAVKETIDDGSSSRYGGWVEKEERRKRRELRELNELQRTGGRSLGPMEEDPNAGTNITLHKDAKYKEVWREWKDNSKLAQGFFGMKTVYRESENPLIETARSITDRITGFFAENETAMVIKRFREMDPNFQMEPFLTEMREYILPEVLDAYVKGDIAVLKEWLSAAQYSVYAALMQQYQAAGLKSDGKIVDIRGVDVLNAKLLEPGEIPVFILTCRTQEVHVYRNAKSGELASGMDDKVQQVTYAIGVTRIPEDVNNPETRGWRLIELQKTESQTSAYTTPPPPPPPPPPPNSNPQKAKRPIYVRLPIVLTLTLLTFTGGFIMAGAPAISSLQDLANPPTDAETLEMFKPSTEQVAEIERSIFEHPLTKSLLENPKYIPSRPHLKIPEGLRAQNLTGGTLLGPDKIAVPPLQFSTADGSSFVSLQYLGEALCGHPGIVHGGLLATLLDEGLARCCFPALPNKVGVTASLNITYKAPCMAGQIVVLRAETTKVEGRKAWVKGWLETIPKEGKEPLVLTEAEALFIEPRQAAQMRRVVN</sequence>
<dbReference type="InterPro" id="IPR039544">
    <property type="entry name" value="Tim44-like"/>
</dbReference>
<comment type="caution">
    <text evidence="15">The sequence shown here is derived from an EMBL/GenBank/DDBJ whole genome shotgun (WGS) entry which is preliminary data.</text>
</comment>
<keyword evidence="16" id="KW-1185">Reference proteome</keyword>
<comment type="subcellular location">
    <subcellularLocation>
        <location evidence="1">Mitochondrion inner membrane</location>
        <topology evidence="1">Peripheral membrane protein</topology>
    </subcellularLocation>
</comment>
<evidence type="ECO:0000256" key="5">
    <source>
        <dbReference type="ARBA" id="ARBA00022792"/>
    </source>
</evidence>
<dbReference type="CDD" id="cd03443">
    <property type="entry name" value="PaaI_thioesterase"/>
    <property type="match status" value="1"/>
</dbReference>
<feature type="compositionally biased region" description="Basic and acidic residues" evidence="13">
    <location>
        <begin position="127"/>
        <end position="162"/>
    </location>
</feature>
<evidence type="ECO:0000259" key="14">
    <source>
        <dbReference type="SMART" id="SM00978"/>
    </source>
</evidence>
<dbReference type="Proteomes" id="UP001199106">
    <property type="component" value="Unassembled WGS sequence"/>
</dbReference>
<dbReference type="Pfam" id="PF03061">
    <property type="entry name" value="4HBT"/>
    <property type="match status" value="1"/>
</dbReference>
<dbReference type="GO" id="GO:0051087">
    <property type="term" value="F:protein-folding chaperone binding"/>
    <property type="evidence" value="ECO:0007669"/>
    <property type="project" value="TreeGrafter"/>
</dbReference>
<keyword evidence="10" id="KW-0496">Mitochondrion</keyword>
<keyword evidence="4" id="KW-0547">Nucleotide-binding</keyword>
<dbReference type="EMBL" id="JAANER010000008">
    <property type="protein sequence ID" value="KAG9186689.1"/>
    <property type="molecule type" value="Genomic_DNA"/>
</dbReference>
<feature type="compositionally biased region" description="Low complexity" evidence="13">
    <location>
        <begin position="108"/>
        <end position="126"/>
    </location>
</feature>
<dbReference type="InterPro" id="IPR007379">
    <property type="entry name" value="Tim44-like_dom"/>
</dbReference>
<feature type="domain" description="Tim44-like" evidence="14">
    <location>
        <begin position="392"/>
        <end position="546"/>
    </location>
</feature>
<feature type="compositionally biased region" description="Pro residues" evidence="13">
    <location>
        <begin position="556"/>
        <end position="569"/>
    </location>
</feature>
<comment type="similarity">
    <text evidence="2">Belongs to the Tim44 family.</text>
</comment>
<dbReference type="AlphaFoldDB" id="A0AAD4I8D7"/>
<accession>A0AAD4I8D7</accession>
<keyword evidence="9" id="KW-0811">Translocation</keyword>
<dbReference type="Gene3D" id="3.10.129.10">
    <property type="entry name" value="Hotdog Thioesterase"/>
    <property type="match status" value="1"/>
</dbReference>
<dbReference type="PANTHER" id="PTHR10721">
    <property type="entry name" value="MITOCHONDRIAL IMPORT INNER MEMBRANE TRANSLOCASE SUBUNIT TIM44"/>
    <property type="match status" value="1"/>
</dbReference>
<keyword evidence="6" id="KW-0067">ATP-binding</keyword>
<dbReference type="Pfam" id="PF04280">
    <property type="entry name" value="Tim44"/>
    <property type="match status" value="1"/>
</dbReference>
<dbReference type="PANTHER" id="PTHR10721:SF1">
    <property type="entry name" value="MITOCHONDRIAL IMPORT INNER MEMBRANE TRANSLOCASE SUBUNIT TIM44"/>
    <property type="match status" value="1"/>
</dbReference>
<keyword evidence="7" id="KW-0653">Protein transport</keyword>
<evidence type="ECO:0000256" key="7">
    <source>
        <dbReference type="ARBA" id="ARBA00022927"/>
    </source>
</evidence>
<dbReference type="GO" id="GO:0005743">
    <property type="term" value="C:mitochondrial inner membrane"/>
    <property type="evidence" value="ECO:0007669"/>
    <property type="project" value="UniProtKB-SubCell"/>
</dbReference>
<evidence type="ECO:0000256" key="11">
    <source>
        <dbReference type="ARBA" id="ARBA00023136"/>
    </source>
</evidence>
<dbReference type="SUPFAM" id="SSF54637">
    <property type="entry name" value="Thioesterase/thiol ester dehydrase-isomerase"/>
    <property type="match status" value="1"/>
</dbReference>
<dbReference type="InterPro" id="IPR006683">
    <property type="entry name" value="Thioestr_dom"/>
</dbReference>
<evidence type="ECO:0000256" key="3">
    <source>
        <dbReference type="ARBA" id="ARBA00022448"/>
    </source>
</evidence>
<dbReference type="GO" id="GO:0005524">
    <property type="term" value="F:ATP binding"/>
    <property type="evidence" value="ECO:0007669"/>
    <property type="project" value="UniProtKB-KW"/>
</dbReference>
<proteinExistence type="inferred from homology"/>
<evidence type="ECO:0000256" key="4">
    <source>
        <dbReference type="ARBA" id="ARBA00022741"/>
    </source>
</evidence>
<evidence type="ECO:0000256" key="10">
    <source>
        <dbReference type="ARBA" id="ARBA00023128"/>
    </source>
</evidence>
<evidence type="ECO:0000313" key="16">
    <source>
        <dbReference type="Proteomes" id="UP001199106"/>
    </source>
</evidence>
<keyword evidence="11" id="KW-0472">Membrane</keyword>
<dbReference type="InterPro" id="IPR032710">
    <property type="entry name" value="NTF2-like_dom_sf"/>
</dbReference>
<feature type="region of interest" description="Disordered" evidence="13">
    <location>
        <begin position="308"/>
        <end position="331"/>
    </location>
</feature>
<evidence type="ECO:0000313" key="15">
    <source>
        <dbReference type="EMBL" id="KAG9186689.1"/>
    </source>
</evidence>
<keyword evidence="8" id="KW-0809">Transit peptide</keyword>
<evidence type="ECO:0000256" key="9">
    <source>
        <dbReference type="ARBA" id="ARBA00023010"/>
    </source>
</evidence>
<evidence type="ECO:0000256" key="12">
    <source>
        <dbReference type="ARBA" id="ARBA00074309"/>
    </source>
</evidence>
<evidence type="ECO:0000256" key="1">
    <source>
        <dbReference type="ARBA" id="ARBA00004637"/>
    </source>
</evidence>
<dbReference type="GO" id="GO:0030150">
    <property type="term" value="P:protein import into mitochondrial matrix"/>
    <property type="evidence" value="ECO:0007669"/>
    <property type="project" value="TreeGrafter"/>
</dbReference>
<dbReference type="SUPFAM" id="SSF54427">
    <property type="entry name" value="NTF2-like"/>
    <property type="match status" value="1"/>
</dbReference>
<dbReference type="InterPro" id="IPR029069">
    <property type="entry name" value="HotDog_dom_sf"/>
</dbReference>